<evidence type="ECO:0000313" key="2">
    <source>
        <dbReference type="EMBL" id="MFA3836491.1"/>
    </source>
</evidence>
<dbReference type="CDD" id="cd06813">
    <property type="entry name" value="PLPDE_III_DSD_D-TA_like_2"/>
    <property type="match status" value="1"/>
</dbReference>
<proteinExistence type="predicted"/>
<dbReference type="InterPro" id="IPR029066">
    <property type="entry name" value="PLP-binding_barrel"/>
</dbReference>
<organism evidence="2 3">
    <name type="scientific">Streptomyces aureus</name>
    <dbReference type="NCBI Taxonomy" id="193461"/>
    <lineage>
        <taxon>Bacteria</taxon>
        <taxon>Bacillati</taxon>
        <taxon>Actinomycetota</taxon>
        <taxon>Actinomycetes</taxon>
        <taxon>Kitasatosporales</taxon>
        <taxon>Streptomycetaceae</taxon>
        <taxon>Streptomyces</taxon>
    </lineage>
</organism>
<evidence type="ECO:0000259" key="1">
    <source>
        <dbReference type="Pfam" id="PF01168"/>
    </source>
</evidence>
<dbReference type="Proteomes" id="UP001571476">
    <property type="component" value="Unassembled WGS sequence"/>
</dbReference>
<protein>
    <submittedName>
        <fullName evidence="2">Amino acid deaminase/aldolase</fullName>
    </submittedName>
</protein>
<evidence type="ECO:0000313" key="3">
    <source>
        <dbReference type="Proteomes" id="UP001571476"/>
    </source>
</evidence>
<dbReference type="InterPro" id="IPR051466">
    <property type="entry name" value="D-amino_acid_metab_enzyme"/>
</dbReference>
<accession>A0ABV4SGS7</accession>
<comment type="caution">
    <text evidence="2">The sequence shown here is derived from an EMBL/GenBank/DDBJ whole genome shotgun (WGS) entry which is preliminary data.</text>
</comment>
<dbReference type="InterPro" id="IPR001608">
    <property type="entry name" value="Ala_racemase_N"/>
</dbReference>
<feature type="domain" description="Alanine racemase N-terminal" evidence="1">
    <location>
        <begin position="25"/>
        <end position="271"/>
    </location>
</feature>
<dbReference type="RefSeq" id="WP_372562250.1">
    <property type="nucleotide sequence ID" value="NZ_JBGOSP010000004.1"/>
</dbReference>
<dbReference type="Gene3D" id="3.20.20.10">
    <property type="entry name" value="Alanine racemase"/>
    <property type="match status" value="1"/>
</dbReference>
<dbReference type="SUPFAM" id="SSF51419">
    <property type="entry name" value="PLP-binding barrel"/>
    <property type="match status" value="1"/>
</dbReference>
<gene>
    <name evidence="2" type="ORF">ACEG43_09905</name>
</gene>
<dbReference type="EMBL" id="JBGOSP010000004">
    <property type="protein sequence ID" value="MFA3836491.1"/>
    <property type="molecule type" value="Genomic_DNA"/>
</dbReference>
<reference evidence="2 3" key="1">
    <citation type="submission" date="2024-08" db="EMBL/GenBank/DDBJ databases">
        <title>Genome sequence of Streptomyces aureus CACIA-1.46HGO.</title>
        <authorList>
            <person name="Evangelista-Martinez Z."/>
        </authorList>
    </citation>
    <scope>NUCLEOTIDE SEQUENCE [LARGE SCALE GENOMIC DNA]</scope>
    <source>
        <strain evidence="2 3">CACIA-1.46HGO</strain>
    </source>
</reference>
<dbReference type="PANTHER" id="PTHR28004">
    <property type="entry name" value="ZGC:162816-RELATED"/>
    <property type="match status" value="1"/>
</dbReference>
<sequence length="399" mass="42709">MTPRAADRARYDRATASLDAPVAIVDLDAFDANADDLVRRAGGKPIRVASKSVRCRALLERVLARDGFAGIMSFTLAESLWLARSGFEDVLLAYPSADRAAFAELAHNPKLAAVTVMVDDPAQLRLMDDARDGGREEIRVCLELDTSWQVLGGRVRVGARRSPLRSPAQVADMARSVARRPGFRLVGLMAYEGHVAGVGDAVAGRPVRSRAIRLMQAAARKELAARRAEVVRAVRTVAPDLEFVNGGGTGSVQHTAAERAVTEIAAGSGLYVPRLFDNYTSFTGRPAALFAQPVVRRPGVGVVTVLGGGYPASGAPGADRLPVPYLPEGLRYDPQEGPGEVQTPLLGAPADDLLIGDKVWFRHAKAGELCERFDVLRLVEGDTVTATVPTYRGEGYTFL</sequence>
<keyword evidence="3" id="KW-1185">Reference proteome</keyword>
<dbReference type="PANTHER" id="PTHR28004:SF2">
    <property type="entry name" value="D-SERINE DEHYDRATASE"/>
    <property type="match status" value="1"/>
</dbReference>
<name>A0ABV4SGS7_9ACTN</name>
<dbReference type="Pfam" id="PF01168">
    <property type="entry name" value="Ala_racemase_N"/>
    <property type="match status" value="1"/>
</dbReference>